<name>A0A7J7SJP7_RHIFE</name>
<dbReference type="AlphaFoldDB" id="A0A7J7SJP7"/>
<protein>
    <submittedName>
        <fullName evidence="1">Uncharacterized protein</fullName>
    </submittedName>
</protein>
<comment type="caution">
    <text evidence="1">The sequence shown here is derived from an EMBL/GenBank/DDBJ whole genome shotgun (WGS) entry which is preliminary data.</text>
</comment>
<organism evidence="1 2">
    <name type="scientific">Rhinolophus ferrumequinum</name>
    <name type="common">Greater horseshoe bat</name>
    <dbReference type="NCBI Taxonomy" id="59479"/>
    <lineage>
        <taxon>Eukaryota</taxon>
        <taxon>Metazoa</taxon>
        <taxon>Chordata</taxon>
        <taxon>Craniata</taxon>
        <taxon>Vertebrata</taxon>
        <taxon>Euteleostomi</taxon>
        <taxon>Mammalia</taxon>
        <taxon>Eutheria</taxon>
        <taxon>Laurasiatheria</taxon>
        <taxon>Chiroptera</taxon>
        <taxon>Yinpterochiroptera</taxon>
        <taxon>Rhinolophoidea</taxon>
        <taxon>Rhinolophidae</taxon>
        <taxon>Rhinolophinae</taxon>
        <taxon>Rhinolophus</taxon>
    </lineage>
</organism>
<dbReference type="Proteomes" id="UP000585614">
    <property type="component" value="Unassembled WGS sequence"/>
</dbReference>
<sequence length="128" mass="14165">MWRLGPPSERCPSAQGISVRWREACGSVPLLPNCGSLPRPWWRPYTHRPLLATAGTRKGPNSQTPSSPPLVSSCFKLVLVHFLALNWPKCLVAGLPWERTWDEPNVCKGVLPPHLLLALLPGSADRGW</sequence>
<evidence type="ECO:0000313" key="1">
    <source>
        <dbReference type="EMBL" id="KAF6288495.1"/>
    </source>
</evidence>
<evidence type="ECO:0000313" key="2">
    <source>
        <dbReference type="Proteomes" id="UP000585614"/>
    </source>
</evidence>
<dbReference type="EMBL" id="JACAGC010000022">
    <property type="protein sequence ID" value="KAF6288495.1"/>
    <property type="molecule type" value="Genomic_DNA"/>
</dbReference>
<reference evidence="1 2" key="1">
    <citation type="journal article" date="2020" name="Nature">
        <title>Six reference-quality genomes reveal evolution of bat adaptations.</title>
        <authorList>
            <person name="Jebb D."/>
            <person name="Huang Z."/>
            <person name="Pippel M."/>
            <person name="Hughes G.M."/>
            <person name="Lavrichenko K."/>
            <person name="Devanna P."/>
            <person name="Winkler S."/>
            <person name="Jermiin L.S."/>
            <person name="Skirmuntt E.C."/>
            <person name="Katzourakis A."/>
            <person name="Burkitt-Gray L."/>
            <person name="Ray D.A."/>
            <person name="Sullivan K.A.M."/>
            <person name="Roscito J.G."/>
            <person name="Kirilenko B.M."/>
            <person name="Davalos L.M."/>
            <person name="Corthals A.P."/>
            <person name="Power M.L."/>
            <person name="Jones G."/>
            <person name="Ransome R.D."/>
            <person name="Dechmann D.K.N."/>
            <person name="Locatelli A.G."/>
            <person name="Puechmaille S.J."/>
            <person name="Fedrigo O."/>
            <person name="Jarvis E.D."/>
            <person name="Hiller M."/>
            <person name="Vernes S.C."/>
            <person name="Myers E.W."/>
            <person name="Teeling E.C."/>
        </authorList>
    </citation>
    <scope>NUCLEOTIDE SEQUENCE [LARGE SCALE GENOMIC DNA]</scope>
    <source>
        <strain evidence="1">MRhiFer1</strain>
        <tissue evidence="1">Lung</tissue>
    </source>
</reference>
<accession>A0A7J7SJP7</accession>
<proteinExistence type="predicted"/>
<gene>
    <name evidence="1" type="ORF">mRhiFer1_009201</name>
</gene>